<keyword evidence="6" id="KW-0408">Iron</keyword>
<evidence type="ECO:0000256" key="5">
    <source>
        <dbReference type="ARBA" id="ARBA00022692"/>
    </source>
</evidence>
<dbReference type="InterPro" id="IPR036942">
    <property type="entry name" value="Beta-barrel_TonB_sf"/>
</dbReference>
<protein>
    <submittedName>
        <fullName evidence="16">TonB-dependent receptor</fullName>
    </submittedName>
</protein>
<evidence type="ECO:0000256" key="6">
    <source>
        <dbReference type="ARBA" id="ARBA00023004"/>
    </source>
</evidence>
<keyword evidence="2 11" id="KW-0813">Transport</keyword>
<keyword evidence="16" id="KW-0675">Receptor</keyword>
<accession>A0AA52EHC2</accession>
<evidence type="ECO:0000256" key="9">
    <source>
        <dbReference type="ARBA" id="ARBA00023136"/>
    </source>
</evidence>
<dbReference type="KEGG" id="tmk:QGN29_13345"/>
<keyword evidence="10 11" id="KW-0998">Cell outer membrane</keyword>
<dbReference type="PANTHER" id="PTHR32552:SF81">
    <property type="entry name" value="TONB-DEPENDENT OUTER MEMBRANE RECEPTOR"/>
    <property type="match status" value="1"/>
</dbReference>
<evidence type="ECO:0000256" key="4">
    <source>
        <dbReference type="ARBA" id="ARBA00022496"/>
    </source>
</evidence>
<dbReference type="PROSITE" id="PS52016">
    <property type="entry name" value="TONB_DEPENDENT_REC_3"/>
    <property type="match status" value="1"/>
</dbReference>
<feature type="domain" description="TonB-dependent receptor plug" evidence="15">
    <location>
        <begin position="48"/>
        <end position="157"/>
    </location>
</feature>
<dbReference type="InterPro" id="IPR000531">
    <property type="entry name" value="Beta-barrel_TonB"/>
</dbReference>
<keyword evidence="4" id="KW-0410">Iron transport</keyword>
<sequence length="750" mass="81075">MKYTAFNSLLLSGVCLSSLSLTAPVMAQEDEFSLEEIVVTARRREESLQDAPVAITAFSANEIANRGLTDITELAQSLPSVTLEASRATNSTLTAFIRGVGQQDPLAGFEPGVAIYIDDIYLARPQGALLEILDVERIEVLRGPQGTLYGRNAMGGAIKYVTKKLPEEASLSVSGRYGSYNQTDILAAASAPISEGFIIGGAIARLKRDGFGKNLTLGTDNYDKDIFAARLTAELSPSDSFFVRLMADYTDDDSGAKHGHRLTASNISGEAVLDDVFDTRAGAETNASTSGINGNNEVENKGISGLIEWAVNDSLTVKSITSYREDYTESVIDFDSLAIDDLDAAVIYENDQFTQEFQALYNTDTLNVVAGFYYINANAANDFDVVLGQLGRVAFGSELTAYTGGDVNTKSWSLFTDVTYDLDDAWSLTLGGRYTSDKRSADVLRQSFLGTPSPFFGGSAVAISTTSDFENSRTFKDFTPRILVNYKPSDALNFYASYSQGFKAGGFDPRGANLVAGGEDVEEGFSPETLTSYELGLKTTFLDGRAQTNIALFYSDYSDMQIPGSLPIDTDGDGTDDDFVGTVTNAGKATIKGFEFEGTLAVTESFILKGSMSILDAKIDEWLVNDVNVADQRKVQNTPEFNASIAANYTYTMANDSALNFNISWAHVGKVYQFETPVDLIDQDAYSLFNASIVWSDPEGQYTIGLHGKNIFDKKYKVAGYNFPTLGLEGTITAFYGAPATVNLTVGAKF</sequence>
<evidence type="ECO:0000313" key="17">
    <source>
        <dbReference type="Proteomes" id="UP001268683"/>
    </source>
</evidence>
<keyword evidence="7" id="KW-0406">Ion transport</keyword>
<dbReference type="Proteomes" id="UP001268683">
    <property type="component" value="Chromosome"/>
</dbReference>
<keyword evidence="8 12" id="KW-0798">TonB box</keyword>
<dbReference type="InterPro" id="IPR012910">
    <property type="entry name" value="Plug_dom"/>
</dbReference>
<keyword evidence="9 11" id="KW-0472">Membrane</keyword>
<dbReference type="EMBL" id="CP123872">
    <property type="protein sequence ID" value="WND02532.1"/>
    <property type="molecule type" value="Genomic_DNA"/>
</dbReference>
<dbReference type="CDD" id="cd01347">
    <property type="entry name" value="ligand_gated_channel"/>
    <property type="match status" value="1"/>
</dbReference>
<feature type="signal peptide" evidence="13">
    <location>
        <begin position="1"/>
        <end position="27"/>
    </location>
</feature>
<dbReference type="PANTHER" id="PTHR32552">
    <property type="entry name" value="FERRICHROME IRON RECEPTOR-RELATED"/>
    <property type="match status" value="1"/>
</dbReference>
<evidence type="ECO:0000256" key="12">
    <source>
        <dbReference type="RuleBase" id="RU003357"/>
    </source>
</evidence>
<evidence type="ECO:0000256" key="8">
    <source>
        <dbReference type="ARBA" id="ARBA00023077"/>
    </source>
</evidence>
<evidence type="ECO:0000256" key="13">
    <source>
        <dbReference type="SAM" id="SignalP"/>
    </source>
</evidence>
<name>A0AA52EHC2_9PROT</name>
<evidence type="ECO:0000256" key="1">
    <source>
        <dbReference type="ARBA" id="ARBA00004571"/>
    </source>
</evidence>
<proteinExistence type="inferred from homology"/>
<dbReference type="Pfam" id="PF07715">
    <property type="entry name" value="Plug"/>
    <property type="match status" value="1"/>
</dbReference>
<evidence type="ECO:0000259" key="15">
    <source>
        <dbReference type="Pfam" id="PF07715"/>
    </source>
</evidence>
<feature type="chain" id="PRO_5041449429" evidence="13">
    <location>
        <begin position="28"/>
        <end position="750"/>
    </location>
</feature>
<feature type="domain" description="TonB-dependent receptor-like beta-barrel" evidence="14">
    <location>
        <begin position="245"/>
        <end position="711"/>
    </location>
</feature>
<dbReference type="GO" id="GO:0009279">
    <property type="term" value="C:cell outer membrane"/>
    <property type="evidence" value="ECO:0007669"/>
    <property type="project" value="UniProtKB-SubCell"/>
</dbReference>
<evidence type="ECO:0000256" key="3">
    <source>
        <dbReference type="ARBA" id="ARBA00022452"/>
    </source>
</evidence>
<evidence type="ECO:0000313" key="16">
    <source>
        <dbReference type="EMBL" id="WND02532.1"/>
    </source>
</evidence>
<dbReference type="RefSeq" id="WP_310798367.1">
    <property type="nucleotide sequence ID" value="NZ_CP123872.1"/>
</dbReference>
<dbReference type="Pfam" id="PF00593">
    <property type="entry name" value="TonB_dep_Rec_b-barrel"/>
    <property type="match status" value="1"/>
</dbReference>
<gene>
    <name evidence="16" type="ORF">QGN29_13345</name>
</gene>
<organism evidence="16 17">
    <name type="scientific">Temperatibacter marinus</name>
    <dbReference type="NCBI Taxonomy" id="1456591"/>
    <lineage>
        <taxon>Bacteria</taxon>
        <taxon>Pseudomonadati</taxon>
        <taxon>Pseudomonadota</taxon>
        <taxon>Alphaproteobacteria</taxon>
        <taxon>Kordiimonadales</taxon>
        <taxon>Temperatibacteraceae</taxon>
        <taxon>Temperatibacter</taxon>
    </lineage>
</organism>
<dbReference type="AlphaFoldDB" id="A0AA52EHC2"/>
<evidence type="ECO:0000256" key="2">
    <source>
        <dbReference type="ARBA" id="ARBA00022448"/>
    </source>
</evidence>
<comment type="similarity">
    <text evidence="11 12">Belongs to the TonB-dependent receptor family.</text>
</comment>
<keyword evidence="3 11" id="KW-1134">Transmembrane beta strand</keyword>
<dbReference type="InterPro" id="IPR039426">
    <property type="entry name" value="TonB-dep_rcpt-like"/>
</dbReference>
<comment type="subcellular location">
    <subcellularLocation>
        <location evidence="1 11">Cell outer membrane</location>
        <topology evidence="1 11">Multi-pass membrane protein</topology>
    </subcellularLocation>
</comment>
<dbReference type="GO" id="GO:0006826">
    <property type="term" value="P:iron ion transport"/>
    <property type="evidence" value="ECO:0007669"/>
    <property type="project" value="UniProtKB-KW"/>
</dbReference>
<dbReference type="Gene3D" id="2.40.170.20">
    <property type="entry name" value="TonB-dependent receptor, beta-barrel domain"/>
    <property type="match status" value="1"/>
</dbReference>
<evidence type="ECO:0000259" key="14">
    <source>
        <dbReference type="Pfam" id="PF00593"/>
    </source>
</evidence>
<reference evidence="16" key="1">
    <citation type="submission" date="2023-04" db="EMBL/GenBank/DDBJ databases">
        <title>Complete genome sequence of Temperatibacter marinus.</title>
        <authorList>
            <person name="Rong J.-C."/>
            <person name="Yi M.-L."/>
            <person name="Zhao Q."/>
        </authorList>
    </citation>
    <scope>NUCLEOTIDE SEQUENCE</scope>
    <source>
        <strain evidence="16">NBRC 110045</strain>
    </source>
</reference>
<keyword evidence="13" id="KW-0732">Signal</keyword>
<dbReference type="SUPFAM" id="SSF56935">
    <property type="entry name" value="Porins"/>
    <property type="match status" value="1"/>
</dbReference>
<evidence type="ECO:0000256" key="7">
    <source>
        <dbReference type="ARBA" id="ARBA00023065"/>
    </source>
</evidence>
<keyword evidence="5 11" id="KW-0812">Transmembrane</keyword>
<evidence type="ECO:0000256" key="11">
    <source>
        <dbReference type="PROSITE-ProRule" id="PRU01360"/>
    </source>
</evidence>
<evidence type="ECO:0000256" key="10">
    <source>
        <dbReference type="ARBA" id="ARBA00023237"/>
    </source>
</evidence>
<keyword evidence="17" id="KW-1185">Reference proteome</keyword>